<name>A0A8S5UGK6_9CAUD</name>
<proteinExistence type="predicted"/>
<organism evidence="1">
    <name type="scientific">Myoviridae sp. ctshb19</name>
    <dbReference type="NCBI Taxonomy" id="2825194"/>
    <lineage>
        <taxon>Viruses</taxon>
        <taxon>Duplodnaviria</taxon>
        <taxon>Heunggongvirae</taxon>
        <taxon>Uroviricota</taxon>
        <taxon>Caudoviricetes</taxon>
    </lineage>
</organism>
<sequence>MKLTDLKRMLNLNTAEYESAIKKIQQAAMIDKEKFVDFRRDELPDPVYDKLVEDGYQIQHNKYLMWCYRVSGWAGPVERP</sequence>
<reference evidence="1" key="1">
    <citation type="journal article" date="2021" name="Proc. Natl. Acad. Sci. U.S.A.">
        <title>A Catalog of Tens of Thousands of Viruses from Human Metagenomes Reveals Hidden Associations with Chronic Diseases.</title>
        <authorList>
            <person name="Tisza M.J."/>
            <person name="Buck C.B."/>
        </authorList>
    </citation>
    <scope>NUCLEOTIDE SEQUENCE</scope>
    <source>
        <strain evidence="1">Ctshb19</strain>
    </source>
</reference>
<protein>
    <submittedName>
        <fullName evidence="1">Uncharacterized protein</fullName>
    </submittedName>
</protein>
<dbReference type="EMBL" id="BK016086">
    <property type="protein sequence ID" value="DAF93555.1"/>
    <property type="molecule type" value="Genomic_DNA"/>
</dbReference>
<accession>A0A8S5UGK6</accession>
<evidence type="ECO:0000313" key="1">
    <source>
        <dbReference type="EMBL" id="DAF93555.1"/>
    </source>
</evidence>